<dbReference type="InterPro" id="IPR000182">
    <property type="entry name" value="GNAT_dom"/>
</dbReference>
<keyword evidence="2" id="KW-0808">Transferase</keyword>
<dbReference type="RefSeq" id="WP_146805753.1">
    <property type="nucleotide sequence ID" value="NZ_BJUA01000005.1"/>
</dbReference>
<keyword evidence="3" id="KW-1185">Reference proteome</keyword>
<dbReference type="InterPro" id="IPR016181">
    <property type="entry name" value="Acyl_CoA_acyltransferase"/>
</dbReference>
<reference evidence="2 3" key="1">
    <citation type="submission" date="2019-07" db="EMBL/GenBank/DDBJ databases">
        <title>Whole genome shotgun sequence of Cellulomonas persica NBRC 101101.</title>
        <authorList>
            <person name="Hosoyama A."/>
            <person name="Uohara A."/>
            <person name="Ohji S."/>
            <person name="Ichikawa N."/>
        </authorList>
    </citation>
    <scope>NUCLEOTIDE SEQUENCE [LARGE SCALE GENOMIC DNA]</scope>
    <source>
        <strain evidence="2 3">NBRC 101101</strain>
    </source>
</reference>
<evidence type="ECO:0000313" key="2">
    <source>
        <dbReference type="EMBL" id="GEK17472.1"/>
    </source>
</evidence>
<dbReference type="GO" id="GO:0016747">
    <property type="term" value="F:acyltransferase activity, transferring groups other than amino-acyl groups"/>
    <property type="evidence" value="ECO:0007669"/>
    <property type="project" value="InterPro"/>
</dbReference>
<dbReference type="PROSITE" id="PS51186">
    <property type="entry name" value="GNAT"/>
    <property type="match status" value="1"/>
</dbReference>
<sequence length="191" mass="21117">MGKLTVQALNATTWDLFAGLAERHNGVWGGCWCVYFHPDCAEKRVSAEGNRALKERLVRDGLAHAALVVDGDEAVAWCQYGTPDELPEIQHRRDDEKALVDLPDWRITCFFVDRRYRRQGTSAIALQGALDLIAAAGGGVVESYPQDTAGKRTSASFLYNGTRSLFERAGFSYDRPKGKNHCVMLRTVAPA</sequence>
<accession>A0A510US69</accession>
<organism evidence="2 3">
    <name type="scientific">Cellulomonas persica</name>
    <dbReference type="NCBI Taxonomy" id="76861"/>
    <lineage>
        <taxon>Bacteria</taxon>
        <taxon>Bacillati</taxon>
        <taxon>Actinomycetota</taxon>
        <taxon>Actinomycetes</taxon>
        <taxon>Micrococcales</taxon>
        <taxon>Cellulomonadaceae</taxon>
        <taxon>Cellulomonas</taxon>
    </lineage>
</organism>
<name>A0A510US69_9CELL</name>
<proteinExistence type="predicted"/>
<dbReference type="OrthoDB" id="3239945at2"/>
<dbReference type="SUPFAM" id="SSF55729">
    <property type="entry name" value="Acyl-CoA N-acyltransferases (Nat)"/>
    <property type="match status" value="1"/>
</dbReference>
<feature type="domain" description="N-acetyltransferase" evidence="1">
    <location>
        <begin position="4"/>
        <end position="189"/>
    </location>
</feature>
<evidence type="ECO:0000259" key="1">
    <source>
        <dbReference type="PROSITE" id="PS51186"/>
    </source>
</evidence>
<dbReference type="Proteomes" id="UP000321386">
    <property type="component" value="Unassembled WGS sequence"/>
</dbReference>
<comment type="caution">
    <text evidence="2">The sequence shown here is derived from an EMBL/GenBank/DDBJ whole genome shotgun (WGS) entry which is preliminary data.</text>
</comment>
<dbReference type="EMBL" id="BJUA01000005">
    <property type="protein sequence ID" value="GEK17472.1"/>
    <property type="molecule type" value="Genomic_DNA"/>
</dbReference>
<dbReference type="Gene3D" id="3.40.630.30">
    <property type="match status" value="1"/>
</dbReference>
<dbReference type="AlphaFoldDB" id="A0A510US69"/>
<evidence type="ECO:0000313" key="3">
    <source>
        <dbReference type="Proteomes" id="UP000321386"/>
    </source>
</evidence>
<protein>
    <submittedName>
        <fullName evidence="2">N-acetyltransferase GCN5</fullName>
    </submittedName>
</protein>
<gene>
    <name evidence="2" type="ORF">CPE01_12050</name>
</gene>